<proteinExistence type="predicted"/>
<dbReference type="AlphaFoldDB" id="A0A1G5WCG5"/>
<reference evidence="2" key="1">
    <citation type="submission" date="2016-10" db="EMBL/GenBank/DDBJ databases">
        <authorList>
            <person name="Varghese N."/>
            <person name="Submissions S."/>
        </authorList>
    </citation>
    <scope>NUCLEOTIDE SEQUENCE [LARGE SCALE GENOMIC DNA]</scope>
    <source>
        <strain evidence="2">DSM 22703</strain>
    </source>
</reference>
<name>A0A1G5WCG5_9BACT</name>
<keyword evidence="2" id="KW-1185">Reference proteome</keyword>
<evidence type="ECO:0000313" key="2">
    <source>
        <dbReference type="Proteomes" id="UP000198756"/>
    </source>
</evidence>
<evidence type="ECO:0000313" key="1">
    <source>
        <dbReference type="EMBL" id="SDA55237.1"/>
    </source>
</evidence>
<organism evidence="1 2">
    <name type="scientific">Algoriphagus alkaliphilus</name>
    <dbReference type="NCBI Taxonomy" id="279824"/>
    <lineage>
        <taxon>Bacteria</taxon>
        <taxon>Pseudomonadati</taxon>
        <taxon>Bacteroidota</taxon>
        <taxon>Cytophagia</taxon>
        <taxon>Cytophagales</taxon>
        <taxon>Cyclobacteriaceae</taxon>
        <taxon>Algoriphagus</taxon>
    </lineage>
</organism>
<protein>
    <submittedName>
        <fullName evidence="1">Uncharacterized protein</fullName>
    </submittedName>
</protein>
<accession>A0A1G5WCG5</accession>
<dbReference type="EMBL" id="FMXE01000006">
    <property type="protein sequence ID" value="SDA55237.1"/>
    <property type="molecule type" value="Genomic_DNA"/>
</dbReference>
<sequence length="342" mass="38854">MKKHLLLLSLVIVANGCINEMENSEIPENELGQVKLDDGLLKFKTVLDYERALEIKENVQDFYSMASLLAESGVPGSEGYRVLEENGVLSDFQDSYLLELLDPNGMIMIDKYLIKLDFFSQTAYVTDNFEKRQAMIDEEYSDSDILTYSFEEELLEILFGSVVDYENNIKTFEERARILSCPGSYPPGSTFPPMIFNSNCDSRKCEWVSIYPEAGWEYKAEAMHAYQAAAIYFRLKTEIAHFKRNTTTSGGWSSEPDPNMNIVYWGNFTPKNRSTVTLSGCYDSCQGCTPPPANREKVQKIHHEAGRRLTSYNLYGIFDVHLGGNHAASGYPEVFQLINIQE</sequence>
<dbReference type="Proteomes" id="UP000198756">
    <property type="component" value="Unassembled WGS sequence"/>
</dbReference>
<gene>
    <name evidence="1" type="ORF">SAMN03080617_00987</name>
</gene>
<dbReference type="STRING" id="279824.SAMN03080617_00987"/>